<sequence length="142" mass="16500">MKSFFYIFLFIASNFTANFNSTQVTGELKLKIKNVNVENKGKIYLALFTKENFMTQNFYQSTIHEVGEEYSFEITFKDVPFGVYAVSAFHDINGNQQMDFNENGMPVEDYAMSGTPNEMGPPRWEEVKFTYHEDTTMINVNF</sequence>
<gene>
    <name evidence="1" type="ORF">GCM10010831_21350</name>
</gene>
<dbReference type="AlphaFoldDB" id="A0A917A0G0"/>
<dbReference type="InterPro" id="IPR018673">
    <property type="entry name" value="DUF2141"/>
</dbReference>
<evidence type="ECO:0008006" key="3">
    <source>
        <dbReference type="Google" id="ProtNLM"/>
    </source>
</evidence>
<dbReference type="Pfam" id="PF09912">
    <property type="entry name" value="DUF2141"/>
    <property type="match status" value="1"/>
</dbReference>
<name>A0A917A0G0_9FLAO</name>
<comment type="caution">
    <text evidence="1">The sequence shown here is derived from an EMBL/GenBank/DDBJ whole genome shotgun (WGS) entry which is preliminary data.</text>
</comment>
<dbReference type="EMBL" id="BMGL01000012">
    <property type="protein sequence ID" value="GGE19952.1"/>
    <property type="molecule type" value="Genomic_DNA"/>
</dbReference>
<reference evidence="1 2" key="1">
    <citation type="journal article" date="2014" name="Int. J. Syst. Evol. Microbiol.">
        <title>Complete genome sequence of Corynebacterium casei LMG S-19264T (=DSM 44701T), isolated from a smear-ripened cheese.</title>
        <authorList>
            <consortium name="US DOE Joint Genome Institute (JGI-PGF)"/>
            <person name="Walter F."/>
            <person name="Albersmeier A."/>
            <person name="Kalinowski J."/>
            <person name="Ruckert C."/>
        </authorList>
    </citation>
    <scope>NUCLEOTIDE SEQUENCE [LARGE SCALE GENOMIC DNA]</scope>
    <source>
        <strain evidence="1 2">CGMCC 1.12925</strain>
    </source>
</reference>
<organism evidence="1 2">
    <name type="scientific">Psychroflexus salis</name>
    <dbReference type="NCBI Taxonomy" id="1526574"/>
    <lineage>
        <taxon>Bacteria</taxon>
        <taxon>Pseudomonadati</taxon>
        <taxon>Bacteroidota</taxon>
        <taxon>Flavobacteriia</taxon>
        <taxon>Flavobacteriales</taxon>
        <taxon>Flavobacteriaceae</taxon>
        <taxon>Psychroflexus</taxon>
    </lineage>
</organism>
<proteinExistence type="predicted"/>
<keyword evidence="2" id="KW-1185">Reference proteome</keyword>
<evidence type="ECO:0000313" key="1">
    <source>
        <dbReference type="EMBL" id="GGE19952.1"/>
    </source>
</evidence>
<accession>A0A917A0G0</accession>
<dbReference type="Proteomes" id="UP000599688">
    <property type="component" value="Unassembled WGS sequence"/>
</dbReference>
<protein>
    <recommendedName>
        <fullName evidence="3">DUF2141 domain-containing protein</fullName>
    </recommendedName>
</protein>
<dbReference type="RefSeq" id="WP_188406848.1">
    <property type="nucleotide sequence ID" value="NZ_BMGL01000012.1"/>
</dbReference>
<evidence type="ECO:0000313" key="2">
    <source>
        <dbReference type="Proteomes" id="UP000599688"/>
    </source>
</evidence>